<dbReference type="InterPro" id="IPR002563">
    <property type="entry name" value="Flavin_Rdtase-like_dom"/>
</dbReference>
<evidence type="ECO:0000256" key="2">
    <source>
        <dbReference type="ARBA" id="ARBA00022630"/>
    </source>
</evidence>
<dbReference type="PANTHER" id="PTHR33798:SF5">
    <property type="entry name" value="FLAVIN REDUCTASE LIKE DOMAIN-CONTAINING PROTEIN"/>
    <property type="match status" value="1"/>
</dbReference>
<evidence type="ECO:0000256" key="1">
    <source>
        <dbReference type="ARBA" id="ARBA00001917"/>
    </source>
</evidence>
<dbReference type="Pfam" id="PF01613">
    <property type="entry name" value="Flavin_Reduct"/>
    <property type="match status" value="1"/>
</dbReference>
<name>A0A837G5H8_9VIBR</name>
<dbReference type="Gene3D" id="2.30.110.10">
    <property type="entry name" value="Electron Transport, Fmn-binding Protein, Chain A"/>
    <property type="match status" value="1"/>
</dbReference>
<evidence type="ECO:0000256" key="3">
    <source>
        <dbReference type="ARBA" id="ARBA00022643"/>
    </source>
</evidence>
<gene>
    <name evidence="5" type="ORF">TW71_11570</name>
</gene>
<dbReference type="GO" id="GO:0016646">
    <property type="term" value="F:oxidoreductase activity, acting on the CH-NH group of donors, NAD or NADP as acceptor"/>
    <property type="evidence" value="ECO:0007669"/>
    <property type="project" value="UniProtKB-ARBA"/>
</dbReference>
<proteinExistence type="inferred from homology"/>
<sequence length="229" mass="25409">MKDKNFTKSQITAMDERKRARLINSLSGFKSANLIGTQDKFGNNNLAIVSSVVHIGSSPPLLGFVSRPNTVDRHTLENVLQSGFFSINSVESDIARAAHQTSARYARVQSEFDETGLTSYFSERFPAPYVLESNLKIGLKLSEYIDITANNTCLIIGEVEEILIPDQFIQPDGYVDIESMEAVTISGLDSYHVTQRLYRLSYAKPNLSLHPLTLEGDPSSWAALKSETD</sequence>
<dbReference type="AlphaFoldDB" id="A0A837G5H8"/>
<dbReference type="SUPFAM" id="SSF50475">
    <property type="entry name" value="FMN-binding split barrel"/>
    <property type="match status" value="1"/>
</dbReference>
<evidence type="ECO:0000256" key="4">
    <source>
        <dbReference type="ARBA" id="ARBA00038054"/>
    </source>
</evidence>
<organism evidence="5">
    <name type="scientific">Vibrio coralliilyticus</name>
    <dbReference type="NCBI Taxonomy" id="190893"/>
    <lineage>
        <taxon>Bacteria</taxon>
        <taxon>Pseudomonadati</taxon>
        <taxon>Pseudomonadota</taxon>
        <taxon>Gammaproteobacteria</taxon>
        <taxon>Vibrionales</taxon>
        <taxon>Vibrionaceae</taxon>
        <taxon>Vibrio</taxon>
    </lineage>
</organism>
<dbReference type="PANTHER" id="PTHR33798">
    <property type="entry name" value="FLAVOPROTEIN OXYGENASE"/>
    <property type="match status" value="1"/>
</dbReference>
<comment type="similarity">
    <text evidence="4">Belongs to the flavoredoxin family.</text>
</comment>
<dbReference type="GO" id="GO:0010181">
    <property type="term" value="F:FMN binding"/>
    <property type="evidence" value="ECO:0007669"/>
    <property type="project" value="InterPro"/>
</dbReference>
<evidence type="ECO:0000313" key="5">
    <source>
        <dbReference type="EMBL" id="KJY72802.1"/>
    </source>
</evidence>
<dbReference type="EMBL" id="JXXR01000012">
    <property type="protein sequence ID" value="KJY72802.1"/>
    <property type="molecule type" value="Genomic_DNA"/>
</dbReference>
<comment type="cofactor">
    <cofactor evidence="1">
        <name>FMN</name>
        <dbReference type="ChEBI" id="CHEBI:58210"/>
    </cofactor>
</comment>
<comment type="caution">
    <text evidence="5">The sequence shown here is derived from an EMBL/GenBank/DDBJ whole genome shotgun (WGS) entry which is preliminary data.</text>
</comment>
<reference evidence="5" key="1">
    <citation type="journal article" date="2015" name="BMC Genomics">
        <title>Genome mining reveals unlocked bioactive potential of marine Gram-negative bacteria.</title>
        <authorList>
            <person name="Machado H."/>
            <person name="Sonnenschein E.C."/>
            <person name="Melchiorsen J."/>
            <person name="Gram L."/>
        </authorList>
    </citation>
    <scope>NUCLEOTIDE SEQUENCE</scope>
    <source>
        <strain evidence="5">S2052</strain>
    </source>
</reference>
<protein>
    <submittedName>
        <fullName evidence="5">Flavin oxidoreductase</fullName>
    </submittedName>
</protein>
<keyword evidence="3" id="KW-0288">FMN</keyword>
<keyword evidence="2" id="KW-0285">Flavoprotein</keyword>
<dbReference type="InterPro" id="IPR012349">
    <property type="entry name" value="Split_barrel_FMN-bd"/>
</dbReference>
<accession>A0A837G5H8</accession>
<dbReference type="RefSeq" id="WP_045985989.1">
    <property type="nucleotide sequence ID" value="NZ_CP063052.1"/>
</dbReference>